<feature type="region of interest" description="Disordered" evidence="1">
    <location>
        <begin position="32"/>
        <end position="58"/>
    </location>
</feature>
<dbReference type="PANTHER" id="PTHR31476:SF14">
    <property type="entry name" value="OS09G0473400 PROTEIN"/>
    <property type="match status" value="1"/>
</dbReference>
<feature type="domain" description="PORR" evidence="2">
    <location>
        <begin position="59"/>
        <end position="283"/>
    </location>
</feature>
<dbReference type="Pfam" id="PF11955">
    <property type="entry name" value="PORR"/>
    <property type="match status" value="2"/>
</dbReference>
<reference evidence="3 4" key="1">
    <citation type="journal article" date="2024" name="G3 (Bethesda)">
        <title>Genome assembly of Hibiscus sabdariffa L. provides insights into metabolisms of medicinal natural products.</title>
        <authorList>
            <person name="Kim T."/>
        </authorList>
    </citation>
    <scope>NUCLEOTIDE SEQUENCE [LARGE SCALE GENOMIC DNA]</scope>
    <source>
        <strain evidence="3">TK-2024</strain>
        <tissue evidence="3">Old leaves</tissue>
    </source>
</reference>
<dbReference type="EMBL" id="JBBPBN010000020">
    <property type="protein sequence ID" value="KAK9016385.1"/>
    <property type="molecule type" value="Genomic_DNA"/>
</dbReference>
<comment type="caution">
    <text evidence="3">The sequence shown here is derived from an EMBL/GenBank/DDBJ whole genome shotgun (WGS) entry which is preliminary data.</text>
</comment>
<feature type="domain" description="PORR" evidence="2">
    <location>
        <begin position="285"/>
        <end position="348"/>
    </location>
</feature>
<keyword evidence="4" id="KW-1185">Reference proteome</keyword>
<dbReference type="Proteomes" id="UP001396334">
    <property type="component" value="Unassembled WGS sequence"/>
</dbReference>
<evidence type="ECO:0000256" key="1">
    <source>
        <dbReference type="SAM" id="MobiDB-lite"/>
    </source>
</evidence>
<dbReference type="InterPro" id="IPR021099">
    <property type="entry name" value="PORR_domain"/>
</dbReference>
<evidence type="ECO:0000313" key="3">
    <source>
        <dbReference type="EMBL" id="KAK9016385.1"/>
    </source>
</evidence>
<evidence type="ECO:0000259" key="2">
    <source>
        <dbReference type="Pfam" id="PF11955"/>
    </source>
</evidence>
<organism evidence="3 4">
    <name type="scientific">Hibiscus sabdariffa</name>
    <name type="common">roselle</name>
    <dbReference type="NCBI Taxonomy" id="183260"/>
    <lineage>
        <taxon>Eukaryota</taxon>
        <taxon>Viridiplantae</taxon>
        <taxon>Streptophyta</taxon>
        <taxon>Embryophyta</taxon>
        <taxon>Tracheophyta</taxon>
        <taxon>Spermatophyta</taxon>
        <taxon>Magnoliopsida</taxon>
        <taxon>eudicotyledons</taxon>
        <taxon>Gunneridae</taxon>
        <taxon>Pentapetalae</taxon>
        <taxon>rosids</taxon>
        <taxon>malvids</taxon>
        <taxon>Malvales</taxon>
        <taxon>Malvaceae</taxon>
        <taxon>Malvoideae</taxon>
        <taxon>Hibiscus</taxon>
    </lineage>
</organism>
<dbReference type="InterPro" id="IPR045040">
    <property type="entry name" value="PORR_fam"/>
</dbReference>
<sequence>MGCRIFFLAKHLLNPNPNFPNPRSFSTSFLITKTPKKHRLKRPKPDSPRTRSVTPDSNKIPHFESLLTRDANFRFLTKTKEFLSKQPEQILRLDDAGKFYRELGFPRGRKVTKSISRHPHLFTTYRHSDNKIWLGFTDFMDRLLVEERSIMEAMEEDRVTRVRKLLMMSKNKRIPLSKIYHKRLIFGIPEDFRDKIKKYPDYFRLVVEDDGKQVLELVNWDPSLAVSALEREFLVNEDKVKKAFKFPVKYGKDLGLEENDVKKLNLLNTLPLVSPYSDGWKLDLDEFSLTRQTYEMLKRQPRTFYLAGTEMNWAVFLKDRYDDNGNLIDKDPLVVFNEKLYKFAEMQEEEISGFREKLFGNELHYRYCLSANVIIGILISPWTRSCSSHMPLHPIC</sequence>
<proteinExistence type="predicted"/>
<name>A0ABR2RU37_9ROSI</name>
<gene>
    <name evidence="3" type="ORF">V6N11_078886</name>
</gene>
<protein>
    <recommendedName>
        <fullName evidence="2">PORR domain-containing protein</fullName>
    </recommendedName>
</protein>
<dbReference type="PANTHER" id="PTHR31476">
    <property type="entry name" value="PROTEIN WHAT'S THIS FACTOR 1 HOMOLOG, CHLOROPLASTIC"/>
    <property type="match status" value="1"/>
</dbReference>
<evidence type="ECO:0000313" key="4">
    <source>
        <dbReference type="Proteomes" id="UP001396334"/>
    </source>
</evidence>
<accession>A0ABR2RU37</accession>